<evidence type="ECO:0000313" key="1">
    <source>
        <dbReference type="EMBL" id="MPC61379.1"/>
    </source>
</evidence>
<keyword evidence="2" id="KW-1185">Reference proteome</keyword>
<evidence type="ECO:0000313" key="2">
    <source>
        <dbReference type="Proteomes" id="UP000324222"/>
    </source>
</evidence>
<protein>
    <submittedName>
        <fullName evidence="1">Uncharacterized protein</fullName>
    </submittedName>
</protein>
<dbReference type="EMBL" id="VSRR010018479">
    <property type="protein sequence ID" value="MPC61379.1"/>
    <property type="molecule type" value="Genomic_DNA"/>
</dbReference>
<dbReference type="Proteomes" id="UP000324222">
    <property type="component" value="Unassembled WGS sequence"/>
</dbReference>
<reference evidence="1 2" key="1">
    <citation type="submission" date="2019-05" db="EMBL/GenBank/DDBJ databases">
        <title>Another draft genome of Portunus trituberculatus and its Hox gene families provides insights of decapod evolution.</title>
        <authorList>
            <person name="Jeong J.-H."/>
            <person name="Song I."/>
            <person name="Kim S."/>
            <person name="Choi T."/>
            <person name="Kim D."/>
            <person name="Ryu S."/>
            <person name="Kim W."/>
        </authorList>
    </citation>
    <scope>NUCLEOTIDE SEQUENCE [LARGE SCALE GENOMIC DNA]</scope>
    <source>
        <tissue evidence="1">Muscle</tissue>
    </source>
</reference>
<gene>
    <name evidence="1" type="ORF">E2C01_055451</name>
</gene>
<dbReference type="AlphaFoldDB" id="A0A5B7GV15"/>
<sequence length="106" mass="11626">MEDPCVVLTTPRTTSISRVMAASIIPEVEVTKMSMHKLILTSAIHHKDAVVVFELEGTQLVDQGIRGAPLEAVSGITLLLHEKSLQNTGLPQPPNTGEARMKCWFY</sequence>
<comment type="caution">
    <text evidence="1">The sequence shown here is derived from an EMBL/GenBank/DDBJ whole genome shotgun (WGS) entry which is preliminary data.</text>
</comment>
<organism evidence="1 2">
    <name type="scientific">Portunus trituberculatus</name>
    <name type="common">Swimming crab</name>
    <name type="synonym">Neptunus trituberculatus</name>
    <dbReference type="NCBI Taxonomy" id="210409"/>
    <lineage>
        <taxon>Eukaryota</taxon>
        <taxon>Metazoa</taxon>
        <taxon>Ecdysozoa</taxon>
        <taxon>Arthropoda</taxon>
        <taxon>Crustacea</taxon>
        <taxon>Multicrustacea</taxon>
        <taxon>Malacostraca</taxon>
        <taxon>Eumalacostraca</taxon>
        <taxon>Eucarida</taxon>
        <taxon>Decapoda</taxon>
        <taxon>Pleocyemata</taxon>
        <taxon>Brachyura</taxon>
        <taxon>Eubrachyura</taxon>
        <taxon>Portunoidea</taxon>
        <taxon>Portunidae</taxon>
        <taxon>Portuninae</taxon>
        <taxon>Portunus</taxon>
    </lineage>
</organism>
<proteinExistence type="predicted"/>
<accession>A0A5B7GV15</accession>
<name>A0A5B7GV15_PORTR</name>